<organism evidence="2 3">
    <name type="scientific">Callosobruchus maculatus</name>
    <name type="common">Southern cowpea weevil</name>
    <name type="synonym">Pulse bruchid</name>
    <dbReference type="NCBI Taxonomy" id="64391"/>
    <lineage>
        <taxon>Eukaryota</taxon>
        <taxon>Metazoa</taxon>
        <taxon>Ecdysozoa</taxon>
        <taxon>Arthropoda</taxon>
        <taxon>Hexapoda</taxon>
        <taxon>Insecta</taxon>
        <taxon>Pterygota</taxon>
        <taxon>Neoptera</taxon>
        <taxon>Endopterygota</taxon>
        <taxon>Coleoptera</taxon>
        <taxon>Polyphaga</taxon>
        <taxon>Cucujiformia</taxon>
        <taxon>Chrysomeloidea</taxon>
        <taxon>Chrysomelidae</taxon>
        <taxon>Bruchinae</taxon>
        <taxon>Bruchini</taxon>
        <taxon>Callosobruchus</taxon>
    </lineage>
</organism>
<reference evidence="2 3" key="1">
    <citation type="submission" date="2019-01" db="EMBL/GenBank/DDBJ databases">
        <authorList>
            <person name="Sayadi A."/>
        </authorList>
    </citation>
    <scope>NUCLEOTIDE SEQUENCE [LARGE SCALE GENOMIC DNA]</scope>
</reference>
<dbReference type="Proteomes" id="UP000410492">
    <property type="component" value="Unassembled WGS sequence"/>
</dbReference>
<dbReference type="EMBL" id="CAACVG010011941">
    <property type="protein sequence ID" value="VEN59194.1"/>
    <property type="molecule type" value="Genomic_DNA"/>
</dbReference>
<dbReference type="OrthoDB" id="6620644at2759"/>
<feature type="chain" id="PRO_5024874491" evidence="1">
    <location>
        <begin position="24"/>
        <end position="117"/>
    </location>
</feature>
<proteinExistence type="predicted"/>
<name>A0A653DGP7_CALMS</name>
<keyword evidence="1" id="KW-0732">Signal</keyword>
<keyword evidence="3" id="KW-1185">Reference proteome</keyword>
<accession>A0A653DGP7</accession>
<protein>
    <submittedName>
        <fullName evidence="2">Uncharacterized protein</fullName>
    </submittedName>
</protein>
<evidence type="ECO:0000313" key="2">
    <source>
        <dbReference type="EMBL" id="VEN59194.1"/>
    </source>
</evidence>
<evidence type="ECO:0000256" key="1">
    <source>
        <dbReference type="SAM" id="SignalP"/>
    </source>
</evidence>
<gene>
    <name evidence="2" type="ORF">CALMAC_LOCUS17318</name>
</gene>
<feature type="signal peptide" evidence="1">
    <location>
        <begin position="1"/>
        <end position="23"/>
    </location>
</feature>
<sequence>MVGFLLAQLLLAAVAVIPKSADCVPVPAPKQNVPHGAGFIPVFVRVGDTPLEDIDPLLAEAFEVYAIKNGRVGYPRPNMITSDVAKQQIRTPVTVKELENPIEKKLPQHIQKIPKSH</sequence>
<dbReference type="AlphaFoldDB" id="A0A653DGP7"/>
<evidence type="ECO:0000313" key="3">
    <source>
        <dbReference type="Proteomes" id="UP000410492"/>
    </source>
</evidence>